<keyword evidence="5" id="KW-0698">rRNA processing</keyword>
<dbReference type="AlphaFoldDB" id="A0A9P4I0B4"/>
<evidence type="ECO:0000313" key="8">
    <source>
        <dbReference type="EMBL" id="KAF2091173.1"/>
    </source>
</evidence>
<evidence type="ECO:0000256" key="1">
    <source>
        <dbReference type="ARBA" id="ARBA00002355"/>
    </source>
</evidence>
<comment type="subunit">
    <text evidence="5">Component of the RIX1 complex.</text>
</comment>
<evidence type="ECO:0000313" key="9">
    <source>
        <dbReference type="Proteomes" id="UP000799776"/>
    </source>
</evidence>
<feature type="domain" description="Pre-rRNA-processing protein Ipi1 N-terminal" evidence="7">
    <location>
        <begin position="133"/>
        <end position="239"/>
    </location>
</feature>
<reference evidence="8" key="1">
    <citation type="journal article" date="2020" name="Stud. Mycol.">
        <title>101 Dothideomycetes genomes: a test case for predicting lifestyles and emergence of pathogens.</title>
        <authorList>
            <person name="Haridas S."/>
            <person name="Albert R."/>
            <person name="Binder M."/>
            <person name="Bloem J."/>
            <person name="Labutti K."/>
            <person name="Salamov A."/>
            <person name="Andreopoulos B."/>
            <person name="Baker S."/>
            <person name="Barry K."/>
            <person name="Bills G."/>
            <person name="Bluhm B."/>
            <person name="Cannon C."/>
            <person name="Castanera R."/>
            <person name="Culley D."/>
            <person name="Daum C."/>
            <person name="Ezra D."/>
            <person name="Gonzalez J."/>
            <person name="Henrissat B."/>
            <person name="Kuo A."/>
            <person name="Liang C."/>
            <person name="Lipzen A."/>
            <person name="Lutzoni F."/>
            <person name="Magnuson J."/>
            <person name="Mondo S."/>
            <person name="Nolan M."/>
            <person name="Ohm R."/>
            <person name="Pangilinan J."/>
            <person name="Park H.-J."/>
            <person name="Ramirez L."/>
            <person name="Alfaro M."/>
            <person name="Sun H."/>
            <person name="Tritt A."/>
            <person name="Yoshinaga Y."/>
            <person name="Zwiers L.-H."/>
            <person name="Turgeon B."/>
            <person name="Goodwin S."/>
            <person name="Spatafora J."/>
            <person name="Crous P."/>
            <person name="Grigoriev I."/>
        </authorList>
    </citation>
    <scope>NUCLEOTIDE SEQUENCE</scope>
    <source>
        <strain evidence="8">CBS 121410</strain>
    </source>
</reference>
<dbReference type="GO" id="GO:0120330">
    <property type="term" value="C:rixosome complex"/>
    <property type="evidence" value="ECO:0007669"/>
    <property type="project" value="UniProtKB-UniRule"/>
</dbReference>
<dbReference type="GO" id="GO:0006364">
    <property type="term" value="P:rRNA processing"/>
    <property type="evidence" value="ECO:0007669"/>
    <property type="project" value="UniProtKB-UniRule"/>
</dbReference>
<comment type="function">
    <text evidence="1 5">Component of the RIX1 complex required for processing of ITS2 sequences from 35S pre-rRNA.</text>
</comment>
<proteinExistence type="inferred from homology"/>
<dbReference type="EMBL" id="ML978712">
    <property type="protein sequence ID" value="KAF2091173.1"/>
    <property type="molecule type" value="Genomic_DNA"/>
</dbReference>
<evidence type="ECO:0000256" key="6">
    <source>
        <dbReference type="SAM" id="MobiDB-lite"/>
    </source>
</evidence>
<feature type="compositionally biased region" description="Basic residues" evidence="6">
    <location>
        <begin position="18"/>
        <end position="27"/>
    </location>
</feature>
<protein>
    <recommendedName>
        <fullName evidence="5">Pre-rRNA-processing protein</fullName>
    </recommendedName>
</protein>
<dbReference type="InterPro" id="IPR024679">
    <property type="entry name" value="Ipi1_N"/>
</dbReference>
<dbReference type="Pfam" id="PF12333">
    <property type="entry name" value="Ipi1_N"/>
    <property type="match status" value="1"/>
</dbReference>
<evidence type="ECO:0000256" key="2">
    <source>
        <dbReference type="ARBA" id="ARBA00004123"/>
    </source>
</evidence>
<keyword evidence="9" id="KW-1185">Reference proteome</keyword>
<keyword evidence="4 5" id="KW-0539">Nucleus</keyword>
<gene>
    <name evidence="8" type="ORF">K490DRAFT_71400</name>
</gene>
<comment type="similarity">
    <text evidence="3 5">Belongs to the IPI1/TEX10 family.</text>
</comment>
<keyword evidence="5" id="KW-0690">Ribosome biogenesis</keyword>
<organism evidence="8 9">
    <name type="scientific">Saccharata proteae CBS 121410</name>
    <dbReference type="NCBI Taxonomy" id="1314787"/>
    <lineage>
        <taxon>Eukaryota</taxon>
        <taxon>Fungi</taxon>
        <taxon>Dikarya</taxon>
        <taxon>Ascomycota</taxon>
        <taxon>Pezizomycotina</taxon>
        <taxon>Dothideomycetes</taxon>
        <taxon>Dothideomycetes incertae sedis</taxon>
        <taxon>Botryosphaeriales</taxon>
        <taxon>Saccharataceae</taxon>
        <taxon>Saccharata</taxon>
    </lineage>
</organism>
<dbReference type="PANTHER" id="PTHR16056:SF2">
    <property type="entry name" value="TESTIS-EXPRESSED PROTEIN 10"/>
    <property type="match status" value="1"/>
</dbReference>
<name>A0A9P4I0B4_9PEZI</name>
<feature type="compositionally biased region" description="Basic residues" evidence="6">
    <location>
        <begin position="1"/>
        <end position="10"/>
    </location>
</feature>
<dbReference type="PANTHER" id="PTHR16056">
    <property type="entry name" value="REGULATOR OF MICROTUBULE DYNAMICS PROTEIN"/>
    <property type="match status" value="1"/>
</dbReference>
<dbReference type="Gene3D" id="1.25.10.10">
    <property type="entry name" value="Leucine-rich Repeat Variant"/>
    <property type="match status" value="1"/>
</dbReference>
<dbReference type="InterPro" id="IPR011989">
    <property type="entry name" value="ARM-like"/>
</dbReference>
<dbReference type="GO" id="GO:0005634">
    <property type="term" value="C:nucleus"/>
    <property type="evidence" value="ECO:0007669"/>
    <property type="project" value="UniProtKB-SubCell"/>
</dbReference>
<dbReference type="SUPFAM" id="SSF48371">
    <property type="entry name" value="ARM repeat"/>
    <property type="match status" value="1"/>
</dbReference>
<dbReference type="InterPro" id="IPR016024">
    <property type="entry name" value="ARM-type_fold"/>
</dbReference>
<accession>A0A9P4I0B4</accession>
<comment type="subcellular location">
    <subcellularLocation>
        <location evidence="2 5">Nucleus</location>
    </subcellularLocation>
</comment>
<feature type="region of interest" description="Disordered" evidence="6">
    <location>
        <begin position="1"/>
        <end position="28"/>
    </location>
</feature>
<evidence type="ECO:0000259" key="7">
    <source>
        <dbReference type="Pfam" id="PF12333"/>
    </source>
</evidence>
<evidence type="ECO:0000256" key="4">
    <source>
        <dbReference type="ARBA" id="ARBA00023242"/>
    </source>
</evidence>
<dbReference type="OrthoDB" id="361362at2759"/>
<sequence length="355" mass="38505">MGSSAKRKKEKQKDFQKPKLKVGKAKPKAANFTDTSFKAKSIVVTQQSLSVAAPSSTSTFSHNLSLLTHKSDTQRKDSLSHLTTAVSSARAHNEPLPMPTSVIIPKMLHLIYDNSNGVRQQLLKFLQTLPSADVAAHAEELLRRTRAGMTSLSTDIRMSSLEILDWLLRTAPSSTVGCAGGWIHTLKCLTSLLGWKDPSANSSFQKWSTTAYAGSTSSKDTDKLKKLRVKQLSSLAAFLKAGLVQHAEASEEAQHALAVSASSWFPLHHGYLHAANNQPPNALAHLNLFGAQRDEDAEMYADREGRQRAYAKLIRPAVDVGLVASKREGGVVGRAAGDVEKTLIDGMGDYEAGDY</sequence>
<comment type="caution">
    <text evidence="8">The sequence shown here is derived from an EMBL/GenBank/DDBJ whole genome shotgun (WGS) entry which is preliminary data.</text>
</comment>
<evidence type="ECO:0000256" key="5">
    <source>
        <dbReference type="RuleBase" id="RU368021"/>
    </source>
</evidence>
<evidence type="ECO:0000256" key="3">
    <source>
        <dbReference type="ARBA" id="ARBA00006427"/>
    </source>
</evidence>
<dbReference type="Proteomes" id="UP000799776">
    <property type="component" value="Unassembled WGS sequence"/>
</dbReference>